<keyword evidence="2 7" id="KW-0813">Transport</keyword>
<dbReference type="PANTHER" id="PTHR30151">
    <property type="entry name" value="ALKANE SULFONATE ABC TRANSPORTER-RELATED, MEMBRANE SUBUNIT"/>
    <property type="match status" value="1"/>
</dbReference>
<protein>
    <recommendedName>
        <fullName evidence="8">ABC transmembrane type-1 domain-containing protein</fullName>
    </recommendedName>
</protein>
<keyword evidence="10" id="KW-1185">Reference proteome</keyword>
<dbReference type="SUPFAM" id="SSF161098">
    <property type="entry name" value="MetI-like"/>
    <property type="match status" value="1"/>
</dbReference>
<evidence type="ECO:0000256" key="4">
    <source>
        <dbReference type="ARBA" id="ARBA00022692"/>
    </source>
</evidence>
<feature type="transmembrane region" description="Helical" evidence="7">
    <location>
        <begin position="91"/>
        <end position="110"/>
    </location>
</feature>
<reference evidence="10" key="1">
    <citation type="submission" date="2017-04" db="EMBL/GenBank/DDBJ databases">
        <title>Function of individual gut microbiota members based on whole genome sequencing of pure cultures obtained from chicken caecum.</title>
        <authorList>
            <person name="Medvecky M."/>
            <person name="Cejkova D."/>
            <person name="Polansky O."/>
            <person name="Karasova D."/>
            <person name="Kubasova T."/>
            <person name="Cizek A."/>
            <person name="Rychlik I."/>
        </authorList>
    </citation>
    <scope>NUCLEOTIDE SEQUENCE [LARGE SCALE GENOMIC DNA]</scope>
    <source>
        <strain evidence="10">An178</strain>
    </source>
</reference>
<evidence type="ECO:0000259" key="8">
    <source>
        <dbReference type="PROSITE" id="PS50928"/>
    </source>
</evidence>
<evidence type="ECO:0000256" key="3">
    <source>
        <dbReference type="ARBA" id="ARBA00022475"/>
    </source>
</evidence>
<dbReference type="EMBL" id="NFKM01000010">
    <property type="protein sequence ID" value="OUP60367.1"/>
    <property type="molecule type" value="Genomic_DNA"/>
</dbReference>
<evidence type="ECO:0000256" key="6">
    <source>
        <dbReference type="ARBA" id="ARBA00023136"/>
    </source>
</evidence>
<organism evidence="9 10">
    <name type="scientific">Faecalitalea cylindroides</name>
    <dbReference type="NCBI Taxonomy" id="39483"/>
    <lineage>
        <taxon>Bacteria</taxon>
        <taxon>Bacillati</taxon>
        <taxon>Bacillota</taxon>
        <taxon>Erysipelotrichia</taxon>
        <taxon>Erysipelotrichales</taxon>
        <taxon>Erysipelotrichaceae</taxon>
        <taxon>Faecalitalea</taxon>
    </lineage>
</organism>
<feature type="transmembrane region" description="Helical" evidence="7">
    <location>
        <begin position="60"/>
        <end position="79"/>
    </location>
</feature>
<dbReference type="PANTHER" id="PTHR30151:SF0">
    <property type="entry name" value="ABC TRANSPORTER PERMEASE PROTEIN MJ0413-RELATED"/>
    <property type="match status" value="1"/>
</dbReference>
<evidence type="ECO:0000256" key="1">
    <source>
        <dbReference type="ARBA" id="ARBA00004651"/>
    </source>
</evidence>
<evidence type="ECO:0000313" key="9">
    <source>
        <dbReference type="EMBL" id="OUP60367.1"/>
    </source>
</evidence>
<gene>
    <name evidence="9" type="ORF">B5F14_06260</name>
</gene>
<proteinExistence type="inferred from homology"/>
<evidence type="ECO:0000313" key="10">
    <source>
        <dbReference type="Proteomes" id="UP000195447"/>
    </source>
</evidence>
<feature type="domain" description="ABC transmembrane type-1" evidence="8">
    <location>
        <begin position="49"/>
        <end position="233"/>
    </location>
</feature>
<comment type="similarity">
    <text evidence="7">Belongs to the binding-protein-dependent transport system permease family.</text>
</comment>
<evidence type="ECO:0000256" key="7">
    <source>
        <dbReference type="RuleBase" id="RU363032"/>
    </source>
</evidence>
<comment type="caution">
    <text evidence="9">The sequence shown here is derived from an EMBL/GenBank/DDBJ whole genome shotgun (WGS) entry which is preliminary data.</text>
</comment>
<dbReference type="Pfam" id="PF00528">
    <property type="entry name" value="BPD_transp_1"/>
    <property type="match status" value="1"/>
</dbReference>
<keyword evidence="5 7" id="KW-1133">Transmembrane helix</keyword>
<feature type="transmembrane region" description="Helical" evidence="7">
    <location>
        <begin position="212"/>
        <end position="233"/>
    </location>
</feature>
<dbReference type="PROSITE" id="PS50928">
    <property type="entry name" value="ABC_TM1"/>
    <property type="match status" value="1"/>
</dbReference>
<dbReference type="InterPro" id="IPR035906">
    <property type="entry name" value="MetI-like_sf"/>
</dbReference>
<evidence type="ECO:0000256" key="2">
    <source>
        <dbReference type="ARBA" id="ARBA00022448"/>
    </source>
</evidence>
<keyword evidence="3" id="KW-1003">Cell membrane</keyword>
<accession>A0A1Y4LUU2</accession>
<dbReference type="RefSeq" id="WP_087158687.1">
    <property type="nucleotide sequence ID" value="NZ_NFKM01000010.1"/>
</dbReference>
<sequence length="242" mass="27846">MKVRHWIYFIAGFLVFWLILSCLINNIYILPSPFMVIEIMIKLLFATSFYSSIFMSVFRAVLSVIVSFIVAVLVAIISLRNHFISSLLEKTILVLRSIPNVTYVILLLFWVSRETMVFIVSFLLLFPIIYQNIFESLKEQENLWHDVLMIYPQSMYVTVTRIYIPLMKSAVVSSLISASSLAFKVGVMAEILGQVQTGIGRQIQLARLDIDLASVMAWTIWLILIVFVFDALIKKLLHLITR</sequence>
<dbReference type="PROSITE" id="PS51257">
    <property type="entry name" value="PROKAR_LIPOPROTEIN"/>
    <property type="match status" value="1"/>
</dbReference>
<feature type="transmembrane region" description="Helical" evidence="7">
    <location>
        <begin position="170"/>
        <end position="192"/>
    </location>
</feature>
<name>A0A1Y4LUU2_9FIRM</name>
<dbReference type="Proteomes" id="UP000195447">
    <property type="component" value="Unassembled WGS sequence"/>
</dbReference>
<keyword evidence="6 7" id="KW-0472">Membrane</keyword>
<evidence type="ECO:0000256" key="5">
    <source>
        <dbReference type="ARBA" id="ARBA00022989"/>
    </source>
</evidence>
<dbReference type="InterPro" id="IPR000515">
    <property type="entry name" value="MetI-like"/>
</dbReference>
<feature type="transmembrane region" description="Helical" evidence="7">
    <location>
        <begin position="6"/>
        <end position="28"/>
    </location>
</feature>
<dbReference type="Gene3D" id="1.10.3720.10">
    <property type="entry name" value="MetI-like"/>
    <property type="match status" value="1"/>
</dbReference>
<feature type="transmembrane region" description="Helical" evidence="7">
    <location>
        <begin position="116"/>
        <end position="134"/>
    </location>
</feature>
<dbReference type="AlphaFoldDB" id="A0A1Y4LUU2"/>
<comment type="subcellular location">
    <subcellularLocation>
        <location evidence="1 7">Cell membrane</location>
        <topology evidence="1 7">Multi-pass membrane protein</topology>
    </subcellularLocation>
</comment>
<keyword evidence="4 7" id="KW-0812">Transmembrane</keyword>
<dbReference type="GO" id="GO:0005886">
    <property type="term" value="C:plasma membrane"/>
    <property type="evidence" value="ECO:0007669"/>
    <property type="project" value="UniProtKB-SubCell"/>
</dbReference>
<dbReference type="GO" id="GO:0055085">
    <property type="term" value="P:transmembrane transport"/>
    <property type="evidence" value="ECO:0007669"/>
    <property type="project" value="InterPro"/>
</dbReference>